<proteinExistence type="predicted"/>
<dbReference type="EMBL" id="QRZL01000013">
    <property type="protein sequence ID" value="RGV75083.1"/>
    <property type="molecule type" value="Genomic_DNA"/>
</dbReference>
<accession>A0A1Y4PM99</accession>
<dbReference type="Proteomes" id="UP000294834">
    <property type="component" value="Unassembled WGS sequence"/>
</dbReference>
<gene>
    <name evidence="2" type="ORF">DWW04_13535</name>
    <name evidence="3" type="ORF">E1J06_16620</name>
</gene>
<keyword evidence="1" id="KW-0472">Membrane</keyword>
<evidence type="ECO:0000313" key="4">
    <source>
        <dbReference type="Proteomes" id="UP000283678"/>
    </source>
</evidence>
<evidence type="ECO:0000313" key="2">
    <source>
        <dbReference type="EMBL" id="RGV75083.1"/>
    </source>
</evidence>
<evidence type="ECO:0000256" key="1">
    <source>
        <dbReference type="SAM" id="Phobius"/>
    </source>
</evidence>
<name>A0A1Y4PM99_9BACT</name>
<comment type="caution">
    <text evidence="2">The sequence shown here is derived from an EMBL/GenBank/DDBJ whole genome shotgun (WGS) entry which is preliminary data.</text>
</comment>
<dbReference type="EMBL" id="SLTX01000001">
    <property type="protein sequence ID" value="TDB08877.1"/>
    <property type="molecule type" value="Genomic_DNA"/>
</dbReference>
<keyword evidence="1" id="KW-0812">Transmembrane</keyword>
<feature type="transmembrane region" description="Helical" evidence="1">
    <location>
        <begin position="33"/>
        <end position="55"/>
    </location>
</feature>
<sequence length="61" mass="7017">MNHLVVSNEINGACHTWTPIKNLCTHKIDVNRFFTSVLMKGCMYCSLNALIIFICDTNRRD</sequence>
<reference evidence="3 5" key="2">
    <citation type="journal article" date="2019" name="Nat. Microbiol.">
        <title>Genomic variation and strain-specific functional adaptation in the human gut microbiome during early life.</title>
        <authorList>
            <person name="Vatanen T."/>
            <person name="Plichta D.R."/>
            <person name="Somani J."/>
            <person name="Munch P.C."/>
            <person name="Arthur T.D."/>
            <person name="Hall A.B."/>
            <person name="Rudolf S."/>
            <person name="Oakeley E.J."/>
            <person name="Ke X."/>
            <person name="Young R.A."/>
            <person name="Haiser H.J."/>
            <person name="Kolde R."/>
            <person name="Yassour M."/>
            <person name="Luopajarvi K."/>
            <person name="Siljander H."/>
            <person name="Virtanen S.M."/>
            <person name="Ilonen J."/>
            <person name="Uibo R."/>
            <person name="Tillmann V."/>
            <person name="Mokurov S."/>
            <person name="Dorshakova N."/>
            <person name="Porter J.A."/>
            <person name="McHardy A.C."/>
            <person name="Lahdesmaki H."/>
            <person name="Vlamakis H."/>
            <person name="Huttenhower C."/>
            <person name="Knip M."/>
            <person name="Xavier R.J."/>
        </authorList>
    </citation>
    <scope>NUCLEOTIDE SEQUENCE [LARGE SCALE GENOMIC DNA]</scope>
    <source>
        <strain evidence="3 5">RJX1052</strain>
    </source>
</reference>
<dbReference type="AlphaFoldDB" id="A0A1Y4PM99"/>
<evidence type="ECO:0000313" key="5">
    <source>
        <dbReference type="Proteomes" id="UP000294834"/>
    </source>
</evidence>
<organism evidence="2 4">
    <name type="scientific">Phocaeicola dorei</name>
    <dbReference type="NCBI Taxonomy" id="357276"/>
    <lineage>
        <taxon>Bacteria</taxon>
        <taxon>Pseudomonadati</taxon>
        <taxon>Bacteroidota</taxon>
        <taxon>Bacteroidia</taxon>
        <taxon>Bacteroidales</taxon>
        <taxon>Bacteroidaceae</taxon>
        <taxon>Phocaeicola</taxon>
    </lineage>
</organism>
<dbReference type="Proteomes" id="UP000283678">
    <property type="component" value="Unassembled WGS sequence"/>
</dbReference>
<reference evidence="2 4" key="1">
    <citation type="submission" date="2018-08" db="EMBL/GenBank/DDBJ databases">
        <title>A genome reference for cultivated species of the human gut microbiota.</title>
        <authorList>
            <person name="Zou Y."/>
            <person name="Xue W."/>
            <person name="Luo G."/>
        </authorList>
    </citation>
    <scope>NUCLEOTIDE SEQUENCE [LARGE SCALE GENOMIC DNA]</scope>
    <source>
        <strain evidence="2 4">AF14-1AC</strain>
    </source>
</reference>
<keyword evidence="1" id="KW-1133">Transmembrane helix</keyword>
<protein>
    <submittedName>
        <fullName evidence="2">Uncharacterized protein</fullName>
    </submittedName>
</protein>
<evidence type="ECO:0000313" key="3">
    <source>
        <dbReference type="EMBL" id="TDB08877.1"/>
    </source>
</evidence>